<protein>
    <recommendedName>
        <fullName evidence="5">CU044_5270 family protein</fullName>
    </recommendedName>
</protein>
<evidence type="ECO:0000256" key="1">
    <source>
        <dbReference type="SAM" id="MobiDB-lite"/>
    </source>
</evidence>
<name>A0A1C6UL51_9ACTN</name>
<dbReference type="NCBIfam" id="NF038083">
    <property type="entry name" value="CU044_5270_fam"/>
    <property type="match status" value="1"/>
</dbReference>
<dbReference type="OrthoDB" id="3467914at2"/>
<keyword evidence="2" id="KW-0472">Membrane</keyword>
<sequence>MNVDDLVRRGRPDSTGWARSEAGRRALDGVVTAASAGDPAGVDRARASRPALRWSFLATGLAGAAAAGVLAVSIVAAPQDAGTTVPPVAGGQPGATHSAGAGTTLTARDILLAAAGRAEQAPAETGRYWHVKTVDVYGPTRIGTGDDAYSLLRSSVNESWDAGDPRDASWTGFRDLGARPRGAEDERAWRAAGSPTSWRLDVDGPSKLVLSTRPGKGDLSRDPEPPRYLEDLGQLTLEQVRQLPTEPGALRGWVAERIRTGEDMGYAPGSALGDRMLFGFLSRLLLDTPAPPKVRAAAFRVLADIPGVRSLGTVQDERGRSGQGVEFRSGSETEWLIVDTATHRLLARKIVSNPKDAPAFGGKESSTLVLTAEWSDAAPRVPTLPQQ</sequence>
<proteinExistence type="predicted"/>
<keyword evidence="2" id="KW-0812">Transmembrane</keyword>
<feature type="region of interest" description="Disordered" evidence="1">
    <location>
        <begin position="1"/>
        <end position="22"/>
    </location>
</feature>
<evidence type="ECO:0000313" key="4">
    <source>
        <dbReference type="Proteomes" id="UP000199001"/>
    </source>
</evidence>
<accession>A0A1C6UL51</accession>
<feature type="compositionally biased region" description="Basic and acidic residues" evidence="1">
    <location>
        <begin position="1"/>
        <end position="12"/>
    </location>
</feature>
<keyword evidence="4" id="KW-1185">Reference proteome</keyword>
<gene>
    <name evidence="3" type="ORF">GA0070606_2325</name>
</gene>
<dbReference type="STRING" id="47855.GA0070606_2325"/>
<dbReference type="EMBL" id="FMHZ01000002">
    <property type="protein sequence ID" value="SCL54698.1"/>
    <property type="molecule type" value="Genomic_DNA"/>
</dbReference>
<dbReference type="AlphaFoldDB" id="A0A1C6UL51"/>
<reference evidence="4" key="1">
    <citation type="submission" date="2016-06" db="EMBL/GenBank/DDBJ databases">
        <authorList>
            <person name="Varghese N."/>
            <person name="Submissions Spin"/>
        </authorList>
    </citation>
    <scope>NUCLEOTIDE SEQUENCE [LARGE SCALE GENOMIC DNA]</scope>
    <source>
        <strain evidence="4">DSM 43903</strain>
    </source>
</reference>
<dbReference type="RefSeq" id="WP_091097728.1">
    <property type="nucleotide sequence ID" value="NZ_FMHZ01000002.1"/>
</dbReference>
<organism evidence="3 4">
    <name type="scientific">Micromonospora citrea</name>
    <dbReference type="NCBI Taxonomy" id="47855"/>
    <lineage>
        <taxon>Bacteria</taxon>
        <taxon>Bacillati</taxon>
        <taxon>Actinomycetota</taxon>
        <taxon>Actinomycetes</taxon>
        <taxon>Micromonosporales</taxon>
        <taxon>Micromonosporaceae</taxon>
        <taxon>Micromonospora</taxon>
    </lineage>
</organism>
<evidence type="ECO:0000313" key="3">
    <source>
        <dbReference type="EMBL" id="SCL54698.1"/>
    </source>
</evidence>
<evidence type="ECO:0000256" key="2">
    <source>
        <dbReference type="SAM" id="Phobius"/>
    </source>
</evidence>
<evidence type="ECO:0008006" key="5">
    <source>
        <dbReference type="Google" id="ProtNLM"/>
    </source>
</evidence>
<dbReference type="InterPro" id="IPR047789">
    <property type="entry name" value="CU044_5270-like"/>
</dbReference>
<dbReference type="Proteomes" id="UP000199001">
    <property type="component" value="Unassembled WGS sequence"/>
</dbReference>
<feature type="transmembrane region" description="Helical" evidence="2">
    <location>
        <begin position="54"/>
        <end position="77"/>
    </location>
</feature>
<keyword evidence="2" id="KW-1133">Transmembrane helix</keyword>